<sequence>MSIQVQVVEKYVAIMNEFFHLIQQSDLMQKLNYPVHSLYIGINALHRVFEFVLLRTKNVEKAYYYSQKTYYYYLEYIEQIHKSNLSQSLNHLDAILFVYKKTIFCIFDGSTDDESSATMSNIMTLNETVLQFDERDYQNTFVKISKLTNLLFDWKNENIEFQHRIQICNLYLLRFLKQISHMESTMDYLEVLQTKMNMNYNIYEELLKEILEKREKTKRARSGSFFSELDKNEYFLMKFYIEEPVFREKFDDGNMKEFVRWMYQQPT</sequence>
<reference evidence="1" key="1">
    <citation type="journal article" date="2020" name="Nature">
        <title>Giant virus diversity and host interactions through global metagenomics.</title>
        <authorList>
            <person name="Schulz F."/>
            <person name="Roux S."/>
            <person name="Paez-Espino D."/>
            <person name="Jungbluth S."/>
            <person name="Walsh D.A."/>
            <person name="Denef V.J."/>
            <person name="McMahon K.D."/>
            <person name="Konstantinidis K.T."/>
            <person name="Eloe-Fadrosh E.A."/>
            <person name="Kyrpides N.C."/>
            <person name="Woyke T."/>
        </authorList>
    </citation>
    <scope>NUCLEOTIDE SEQUENCE</scope>
    <source>
        <strain evidence="1">GVMAG-M-3300023174-3</strain>
    </source>
</reference>
<organism evidence="1">
    <name type="scientific">viral metagenome</name>
    <dbReference type="NCBI Taxonomy" id="1070528"/>
    <lineage>
        <taxon>unclassified sequences</taxon>
        <taxon>metagenomes</taxon>
        <taxon>organismal metagenomes</taxon>
    </lineage>
</organism>
<protein>
    <submittedName>
        <fullName evidence="1">Uncharacterized protein</fullName>
    </submittedName>
</protein>
<dbReference type="EMBL" id="MN739646">
    <property type="protein sequence ID" value="QHT17852.1"/>
    <property type="molecule type" value="Genomic_DNA"/>
</dbReference>
<proteinExistence type="predicted"/>
<accession>A0A6C0DNE0</accession>
<dbReference type="AlphaFoldDB" id="A0A6C0DNE0"/>
<evidence type="ECO:0000313" key="1">
    <source>
        <dbReference type="EMBL" id="QHT17852.1"/>
    </source>
</evidence>
<name>A0A6C0DNE0_9ZZZZ</name>